<feature type="signal peptide" evidence="3">
    <location>
        <begin position="1"/>
        <end position="24"/>
    </location>
</feature>
<evidence type="ECO:0000313" key="6">
    <source>
        <dbReference type="Proteomes" id="UP001589607"/>
    </source>
</evidence>
<feature type="chain" id="PRO_5047302031" evidence="3">
    <location>
        <begin position="25"/>
        <end position="659"/>
    </location>
</feature>
<comment type="similarity">
    <text evidence="1">Belongs to the glycosyl hydrolase 16 family.</text>
</comment>
<dbReference type="Gene3D" id="2.80.10.50">
    <property type="match status" value="1"/>
</dbReference>
<evidence type="ECO:0000256" key="2">
    <source>
        <dbReference type="ARBA" id="ARBA00022729"/>
    </source>
</evidence>
<dbReference type="EMBL" id="JBHMEY010000007">
    <property type="protein sequence ID" value="MFB9095528.1"/>
    <property type="molecule type" value="Genomic_DNA"/>
</dbReference>
<dbReference type="SUPFAM" id="SSF49899">
    <property type="entry name" value="Concanavalin A-like lectins/glucanases"/>
    <property type="match status" value="1"/>
</dbReference>
<keyword evidence="2 3" id="KW-0732">Signal</keyword>
<dbReference type="Pfam" id="PF14200">
    <property type="entry name" value="RicinB_lectin_2"/>
    <property type="match status" value="1"/>
</dbReference>
<dbReference type="SUPFAM" id="SSF50370">
    <property type="entry name" value="Ricin B-like lectins"/>
    <property type="match status" value="1"/>
</dbReference>
<dbReference type="PROSITE" id="PS50231">
    <property type="entry name" value="RICIN_B_LECTIN"/>
    <property type="match status" value="1"/>
</dbReference>
<dbReference type="PROSITE" id="PS51762">
    <property type="entry name" value="GH16_2"/>
    <property type="match status" value="1"/>
</dbReference>
<keyword evidence="6" id="KW-1185">Reference proteome</keyword>
<accession>A0ABV5GJG6</accession>
<gene>
    <name evidence="5" type="ORF">ACFFVF_03290</name>
</gene>
<dbReference type="NCBIfam" id="TIGR04183">
    <property type="entry name" value="Por_Secre_tail"/>
    <property type="match status" value="1"/>
</dbReference>
<proteinExistence type="inferred from homology"/>
<organism evidence="5 6">
    <name type="scientific">Flavobacterium jumunjinense</name>
    <dbReference type="NCBI Taxonomy" id="998845"/>
    <lineage>
        <taxon>Bacteria</taxon>
        <taxon>Pseudomonadati</taxon>
        <taxon>Bacteroidota</taxon>
        <taxon>Flavobacteriia</taxon>
        <taxon>Flavobacteriales</taxon>
        <taxon>Flavobacteriaceae</taxon>
        <taxon>Flavobacterium</taxon>
    </lineage>
</organism>
<dbReference type="Pfam" id="PF18962">
    <property type="entry name" value="Por_Secre_tail"/>
    <property type="match status" value="1"/>
</dbReference>
<evidence type="ECO:0000313" key="5">
    <source>
        <dbReference type="EMBL" id="MFB9095528.1"/>
    </source>
</evidence>
<evidence type="ECO:0000256" key="3">
    <source>
        <dbReference type="SAM" id="SignalP"/>
    </source>
</evidence>
<dbReference type="InterPro" id="IPR000772">
    <property type="entry name" value="Ricin_B_lectin"/>
</dbReference>
<dbReference type="CDD" id="cd00161">
    <property type="entry name" value="beta-trefoil_Ricin-like"/>
    <property type="match status" value="1"/>
</dbReference>
<dbReference type="Proteomes" id="UP001589607">
    <property type="component" value="Unassembled WGS sequence"/>
</dbReference>
<dbReference type="InterPro" id="IPR026444">
    <property type="entry name" value="Secre_tail"/>
</dbReference>
<reference evidence="5 6" key="1">
    <citation type="submission" date="2024-09" db="EMBL/GenBank/DDBJ databases">
        <authorList>
            <person name="Sun Q."/>
            <person name="Mori K."/>
        </authorList>
    </citation>
    <scope>NUCLEOTIDE SEQUENCE [LARGE SCALE GENOMIC DNA]</scope>
    <source>
        <strain evidence="5 6">CECT 7955</strain>
    </source>
</reference>
<comment type="caution">
    <text evidence="5">The sequence shown here is derived from an EMBL/GenBank/DDBJ whole genome shotgun (WGS) entry which is preliminary data.</text>
</comment>
<dbReference type="RefSeq" id="WP_236454099.1">
    <property type="nucleotide sequence ID" value="NZ_CBCSGE010000020.1"/>
</dbReference>
<name>A0ABV5GJG6_9FLAO</name>
<sequence>MKKRIEFRRFLGAFLLCVLNFAHAQPPEPELGQRWVRNDQYSDEFNGTSLNSNKWNNTFSGWQGRKPAFFNPSSVSVGGGNMVIRNKPGVPVGTQNGYTISGGAVQSKGESAHYGYYECNFKSSKINMSTTFWLSSSKRDELRTADNNDSYSQELDIAESIGGTGNFSSDFRKKMKFNTHYRLRKDPGAAEIFYSRGNNQVEIRDGDLQGGDASLRGRTEAWQDFHTYGCYWKNAQEASFFVDNDFIGLVKFRTDIVSDPFKDPMKINMVTETYNWARPLPTNQQLNDDSINASLYNWIRAYAKLPVDQPTSMDDENEAIFTQSVDFKNFVDTRNATTTYSFPVLYKSNADRTIRIVIKNNNGIIVKQQNYVALAGFGHKSFTVNLNNALASGTYSISVELLNGANVIANKVQNLTIQGNNNPDPTTQLIANGEYTIESTSSNQRLLSRAVENHNAVMHDPLAYNDQKWIFNHLGNNVYTIKNKGTNRFLEVPYAKCENFVQVSTYTQGSQDHQKWKIVQNGNGIYGLQPVHCLTQGLDRNNGTLNTNVHTYSYWSGNTNQKWKIIAANTSARVINTLSSTIDSNVNIYPNPAKDFITITGIENTESVSIVDLSGRIVAVEKQKSENGIVINTSQLEAGVYIALIANGNTKNSYKFIKE</sequence>
<evidence type="ECO:0000256" key="1">
    <source>
        <dbReference type="ARBA" id="ARBA00006865"/>
    </source>
</evidence>
<dbReference type="Gene3D" id="2.60.120.200">
    <property type="match status" value="1"/>
</dbReference>
<evidence type="ECO:0000259" key="4">
    <source>
        <dbReference type="PROSITE" id="PS51762"/>
    </source>
</evidence>
<dbReference type="InterPro" id="IPR035992">
    <property type="entry name" value="Ricin_B-like_lectins"/>
</dbReference>
<protein>
    <submittedName>
        <fullName evidence="5">RICIN domain-containing protein</fullName>
    </submittedName>
</protein>
<dbReference type="Pfam" id="PF00722">
    <property type="entry name" value="Glyco_hydro_16"/>
    <property type="match status" value="1"/>
</dbReference>
<dbReference type="InterPro" id="IPR000757">
    <property type="entry name" value="Beta-glucanase-like"/>
</dbReference>
<feature type="domain" description="GH16" evidence="4">
    <location>
        <begin position="19"/>
        <end position="307"/>
    </location>
</feature>
<dbReference type="InterPro" id="IPR013320">
    <property type="entry name" value="ConA-like_dom_sf"/>
</dbReference>